<evidence type="ECO:0000313" key="3">
    <source>
        <dbReference type="Proteomes" id="UP001321760"/>
    </source>
</evidence>
<proteinExistence type="predicted"/>
<dbReference type="AlphaFoldDB" id="A0AAV9GC38"/>
<feature type="region of interest" description="Disordered" evidence="1">
    <location>
        <begin position="155"/>
        <end position="224"/>
    </location>
</feature>
<keyword evidence="3" id="KW-1185">Reference proteome</keyword>
<sequence length="460" mass="53170">MDSPTPLSEADKELAIKVRMVVNADAARRMWVLARIACADTRLAESANWGKALNEGKQRVFERMRPHGVTRVREAELQFAVDWDLMEHYVKDEDVSMFDLLRSRVLEDCTPYSKEYEGYLLNHGIEDLAMKQRCLPALEPSAPHEIEDRASEYKRLPTPKPSASHGIGDPPSNHKRLPTPKPSTSKPPATKIPTPGPSSSGPSASKPFTSRPSPSSERRMESPKRVSLRRALALHLQFNAKVRRTPWFMNLLWREVYGDAKSPIPGLDRFFVPILPCHDGILPQKGEPSILDQFKNPSIEFLWPSQYVGEGRRMKIMHFFGIVFHEGAVWNEQALESFISFWQSYLLPLWTETILYDTKFPEQRERRAKVEDIVSHDFERRLRSMTRDALDLHDSAVWAWRSAQERHRPEDKSRRSRSSRDSESHKSRRNNRGKRGYKDSDDMQDERFEEGGAKKLKREK</sequence>
<feature type="compositionally biased region" description="Basic and acidic residues" evidence="1">
    <location>
        <begin position="436"/>
        <end position="453"/>
    </location>
</feature>
<gene>
    <name evidence="2" type="ORF">QBC34DRAFT_384300</name>
</gene>
<organism evidence="2 3">
    <name type="scientific">Podospora aff. communis PSN243</name>
    <dbReference type="NCBI Taxonomy" id="3040156"/>
    <lineage>
        <taxon>Eukaryota</taxon>
        <taxon>Fungi</taxon>
        <taxon>Dikarya</taxon>
        <taxon>Ascomycota</taxon>
        <taxon>Pezizomycotina</taxon>
        <taxon>Sordariomycetes</taxon>
        <taxon>Sordariomycetidae</taxon>
        <taxon>Sordariales</taxon>
        <taxon>Podosporaceae</taxon>
        <taxon>Podospora</taxon>
    </lineage>
</organism>
<feature type="compositionally biased region" description="Basic residues" evidence="1">
    <location>
        <begin position="426"/>
        <end position="435"/>
    </location>
</feature>
<dbReference type="Proteomes" id="UP001321760">
    <property type="component" value="Unassembled WGS sequence"/>
</dbReference>
<protein>
    <recommendedName>
        <fullName evidence="4">Fungal-type protein kinase domain-containing protein</fullName>
    </recommendedName>
</protein>
<feature type="region of interest" description="Disordered" evidence="1">
    <location>
        <begin position="407"/>
        <end position="460"/>
    </location>
</feature>
<feature type="compositionally biased region" description="Low complexity" evidence="1">
    <location>
        <begin position="182"/>
        <end position="215"/>
    </location>
</feature>
<evidence type="ECO:0000313" key="2">
    <source>
        <dbReference type="EMBL" id="KAK4445500.1"/>
    </source>
</evidence>
<reference evidence="2" key="2">
    <citation type="submission" date="2023-05" db="EMBL/GenBank/DDBJ databases">
        <authorList>
            <consortium name="Lawrence Berkeley National Laboratory"/>
            <person name="Steindorff A."/>
            <person name="Hensen N."/>
            <person name="Bonometti L."/>
            <person name="Westerberg I."/>
            <person name="Brannstrom I.O."/>
            <person name="Guillou S."/>
            <person name="Cros-Aarteil S."/>
            <person name="Calhoun S."/>
            <person name="Haridas S."/>
            <person name="Kuo A."/>
            <person name="Mondo S."/>
            <person name="Pangilinan J."/>
            <person name="Riley R."/>
            <person name="Labutti K."/>
            <person name="Andreopoulos B."/>
            <person name="Lipzen A."/>
            <person name="Chen C."/>
            <person name="Yanf M."/>
            <person name="Daum C."/>
            <person name="Ng V."/>
            <person name="Clum A."/>
            <person name="Ohm R."/>
            <person name="Martin F."/>
            <person name="Silar P."/>
            <person name="Natvig D."/>
            <person name="Lalanne C."/>
            <person name="Gautier V."/>
            <person name="Ament-Velasquez S.L."/>
            <person name="Kruys A."/>
            <person name="Hutchinson M.I."/>
            <person name="Powell A.J."/>
            <person name="Barry K."/>
            <person name="Miller A.N."/>
            <person name="Grigoriev I.V."/>
            <person name="Debuchy R."/>
            <person name="Gladieux P."/>
            <person name="Thoren M.H."/>
            <person name="Johannesson H."/>
        </authorList>
    </citation>
    <scope>NUCLEOTIDE SEQUENCE</scope>
    <source>
        <strain evidence="2">PSN243</strain>
    </source>
</reference>
<evidence type="ECO:0000256" key="1">
    <source>
        <dbReference type="SAM" id="MobiDB-lite"/>
    </source>
</evidence>
<evidence type="ECO:0008006" key="4">
    <source>
        <dbReference type="Google" id="ProtNLM"/>
    </source>
</evidence>
<dbReference type="EMBL" id="MU865965">
    <property type="protein sequence ID" value="KAK4445500.1"/>
    <property type="molecule type" value="Genomic_DNA"/>
</dbReference>
<feature type="compositionally biased region" description="Basic and acidic residues" evidence="1">
    <location>
        <begin position="407"/>
        <end position="425"/>
    </location>
</feature>
<accession>A0AAV9GC38</accession>
<reference evidence="2" key="1">
    <citation type="journal article" date="2023" name="Mol. Phylogenet. Evol.">
        <title>Genome-scale phylogeny and comparative genomics of the fungal order Sordariales.</title>
        <authorList>
            <person name="Hensen N."/>
            <person name="Bonometti L."/>
            <person name="Westerberg I."/>
            <person name="Brannstrom I.O."/>
            <person name="Guillou S."/>
            <person name="Cros-Aarteil S."/>
            <person name="Calhoun S."/>
            <person name="Haridas S."/>
            <person name="Kuo A."/>
            <person name="Mondo S."/>
            <person name="Pangilinan J."/>
            <person name="Riley R."/>
            <person name="LaButti K."/>
            <person name="Andreopoulos B."/>
            <person name="Lipzen A."/>
            <person name="Chen C."/>
            <person name="Yan M."/>
            <person name="Daum C."/>
            <person name="Ng V."/>
            <person name="Clum A."/>
            <person name="Steindorff A."/>
            <person name="Ohm R.A."/>
            <person name="Martin F."/>
            <person name="Silar P."/>
            <person name="Natvig D.O."/>
            <person name="Lalanne C."/>
            <person name="Gautier V."/>
            <person name="Ament-Velasquez S.L."/>
            <person name="Kruys A."/>
            <person name="Hutchinson M.I."/>
            <person name="Powell A.J."/>
            <person name="Barry K."/>
            <person name="Miller A.N."/>
            <person name="Grigoriev I.V."/>
            <person name="Debuchy R."/>
            <person name="Gladieux P."/>
            <person name="Hiltunen Thoren M."/>
            <person name="Johannesson H."/>
        </authorList>
    </citation>
    <scope>NUCLEOTIDE SEQUENCE</scope>
    <source>
        <strain evidence="2">PSN243</strain>
    </source>
</reference>
<name>A0AAV9GC38_9PEZI</name>
<comment type="caution">
    <text evidence="2">The sequence shown here is derived from an EMBL/GenBank/DDBJ whole genome shotgun (WGS) entry which is preliminary data.</text>
</comment>